<dbReference type="Gene3D" id="2.70.150.10">
    <property type="entry name" value="Calcium-transporting ATPase, cytoplasmic transduction domain A"/>
    <property type="match status" value="1"/>
</dbReference>
<comment type="caution">
    <text evidence="11">The sequence shown here is derived from an EMBL/GenBank/DDBJ whole genome shotgun (WGS) entry which is preliminary data.</text>
</comment>
<dbReference type="SUPFAM" id="SSF56784">
    <property type="entry name" value="HAD-like"/>
    <property type="match status" value="1"/>
</dbReference>
<dbReference type="GO" id="GO:0016887">
    <property type="term" value="F:ATP hydrolysis activity"/>
    <property type="evidence" value="ECO:0007669"/>
    <property type="project" value="InterPro"/>
</dbReference>
<dbReference type="SFLD" id="SFLDS00003">
    <property type="entry name" value="Haloacid_Dehalogenase"/>
    <property type="match status" value="1"/>
</dbReference>
<keyword evidence="4" id="KW-0067">ATP-binding</keyword>
<feature type="transmembrane region" description="Helical" evidence="8">
    <location>
        <begin position="95"/>
        <end position="117"/>
    </location>
</feature>
<evidence type="ECO:0000256" key="4">
    <source>
        <dbReference type="ARBA" id="ARBA00022840"/>
    </source>
</evidence>
<proteinExistence type="predicted"/>
<dbReference type="EMBL" id="PHNE01000001">
    <property type="protein sequence ID" value="PPE05997.1"/>
    <property type="molecule type" value="Genomic_DNA"/>
</dbReference>
<dbReference type="InterPro" id="IPR018303">
    <property type="entry name" value="ATPase_P-typ_P_site"/>
</dbReference>
<evidence type="ECO:0000256" key="2">
    <source>
        <dbReference type="ARBA" id="ARBA00022692"/>
    </source>
</evidence>
<dbReference type="PRINTS" id="PR00119">
    <property type="entry name" value="CATATPASE"/>
</dbReference>
<evidence type="ECO:0000259" key="9">
    <source>
        <dbReference type="Pfam" id="PF00122"/>
    </source>
</evidence>
<accession>A0A2S5RFC9</accession>
<dbReference type="Pfam" id="PF08282">
    <property type="entry name" value="Hydrolase_3"/>
    <property type="match status" value="1"/>
</dbReference>
<evidence type="ECO:0000256" key="5">
    <source>
        <dbReference type="ARBA" id="ARBA00022967"/>
    </source>
</evidence>
<reference evidence="11 12" key="1">
    <citation type="submission" date="2017-11" db="EMBL/GenBank/DDBJ databases">
        <title>Genome sequence of Entomoplasma lucivorax PIPN-2 (ATCC 49196).</title>
        <authorList>
            <person name="Lo W.-S."/>
            <person name="Gasparich G.E."/>
            <person name="Kuo C.-H."/>
        </authorList>
    </citation>
    <scope>NUCLEOTIDE SEQUENCE [LARGE SCALE GENOMIC DNA]</scope>
    <source>
        <strain evidence="11 12">PIPN-2</strain>
    </source>
</reference>
<dbReference type="SFLD" id="SFLDF00027">
    <property type="entry name" value="p-type_atpase"/>
    <property type="match status" value="1"/>
</dbReference>
<feature type="transmembrane region" description="Helical" evidence="8">
    <location>
        <begin position="275"/>
        <end position="296"/>
    </location>
</feature>
<dbReference type="InterPro" id="IPR023214">
    <property type="entry name" value="HAD_sf"/>
</dbReference>
<evidence type="ECO:0000259" key="10">
    <source>
        <dbReference type="Pfam" id="PF00689"/>
    </source>
</evidence>
<keyword evidence="3" id="KW-0547">Nucleotide-binding</keyword>
<name>A0A2S5RFC9_9MOLU</name>
<feature type="transmembrane region" description="Helical" evidence="8">
    <location>
        <begin position="856"/>
        <end position="874"/>
    </location>
</feature>
<dbReference type="InterPro" id="IPR006068">
    <property type="entry name" value="ATPase_P-typ_cation-transptr_C"/>
</dbReference>
<feature type="transmembrane region" description="Helical" evidence="8">
    <location>
        <begin position="678"/>
        <end position="699"/>
    </location>
</feature>
<feature type="transmembrane region" description="Helical" evidence="8">
    <location>
        <begin position="792"/>
        <end position="810"/>
    </location>
</feature>
<keyword evidence="6 8" id="KW-1133">Transmembrane helix</keyword>
<protein>
    <submittedName>
        <fullName evidence="11">Mg(2+) transport ATPase, P-type</fullName>
    </submittedName>
</protein>
<dbReference type="RefSeq" id="WP_051437401.1">
    <property type="nucleotide sequence ID" value="NZ_PHNE01000001.1"/>
</dbReference>
<dbReference type="Pfam" id="PF13246">
    <property type="entry name" value="Cation_ATPase"/>
    <property type="match status" value="1"/>
</dbReference>
<dbReference type="Pfam" id="PF00689">
    <property type="entry name" value="Cation_ATPase_C"/>
    <property type="match status" value="1"/>
</dbReference>
<dbReference type="InterPro" id="IPR036412">
    <property type="entry name" value="HAD-like_sf"/>
</dbReference>
<feature type="transmembrane region" description="Helical" evidence="8">
    <location>
        <begin position="65"/>
        <end position="89"/>
    </location>
</feature>
<dbReference type="InterPro" id="IPR001757">
    <property type="entry name" value="P_typ_ATPase"/>
</dbReference>
<dbReference type="Proteomes" id="UP000237865">
    <property type="component" value="Unassembled WGS sequence"/>
</dbReference>
<keyword evidence="5" id="KW-1278">Translocase</keyword>
<dbReference type="GO" id="GO:0005524">
    <property type="term" value="F:ATP binding"/>
    <property type="evidence" value="ECO:0007669"/>
    <property type="project" value="UniProtKB-KW"/>
</dbReference>
<keyword evidence="12" id="KW-1185">Reference proteome</keyword>
<evidence type="ECO:0000256" key="3">
    <source>
        <dbReference type="ARBA" id="ARBA00022741"/>
    </source>
</evidence>
<dbReference type="SUPFAM" id="SSF81653">
    <property type="entry name" value="Calcium ATPase, transduction domain A"/>
    <property type="match status" value="1"/>
</dbReference>
<feature type="transmembrane region" description="Helical" evidence="8">
    <location>
        <begin position="302"/>
        <end position="325"/>
    </location>
</feature>
<gene>
    <name evidence="11" type="primary">mgtA</name>
    <name evidence="11" type="ORF">ELUCI_v1c02880</name>
</gene>
<dbReference type="InterPro" id="IPR059000">
    <property type="entry name" value="ATPase_P-type_domA"/>
</dbReference>
<evidence type="ECO:0000313" key="12">
    <source>
        <dbReference type="Proteomes" id="UP000237865"/>
    </source>
</evidence>
<dbReference type="GO" id="GO:0016020">
    <property type="term" value="C:membrane"/>
    <property type="evidence" value="ECO:0007669"/>
    <property type="project" value="UniProtKB-SubCell"/>
</dbReference>
<feature type="transmembrane region" description="Helical" evidence="8">
    <location>
        <begin position="822"/>
        <end position="844"/>
    </location>
</feature>
<evidence type="ECO:0000256" key="7">
    <source>
        <dbReference type="ARBA" id="ARBA00023136"/>
    </source>
</evidence>
<dbReference type="Pfam" id="PF00122">
    <property type="entry name" value="E1-E2_ATPase"/>
    <property type="match status" value="1"/>
</dbReference>
<dbReference type="STRING" id="1399797.GCA_000518285_02071"/>
<dbReference type="InterPro" id="IPR023298">
    <property type="entry name" value="ATPase_P-typ_TM_dom_sf"/>
</dbReference>
<dbReference type="SUPFAM" id="SSF81665">
    <property type="entry name" value="Calcium ATPase, transmembrane domain M"/>
    <property type="match status" value="1"/>
</dbReference>
<evidence type="ECO:0000256" key="1">
    <source>
        <dbReference type="ARBA" id="ARBA00004141"/>
    </source>
</evidence>
<feature type="domain" description="P-type ATPase A" evidence="9">
    <location>
        <begin position="157"/>
        <end position="256"/>
    </location>
</feature>
<dbReference type="AlphaFoldDB" id="A0A2S5RFC9"/>
<feature type="domain" description="Cation-transporting P-type ATPase C-terminal" evidence="10">
    <location>
        <begin position="704"/>
        <end position="877"/>
    </location>
</feature>
<evidence type="ECO:0000256" key="6">
    <source>
        <dbReference type="ARBA" id="ARBA00022989"/>
    </source>
</evidence>
<dbReference type="PROSITE" id="PS00154">
    <property type="entry name" value="ATPASE_E1_E2"/>
    <property type="match status" value="1"/>
</dbReference>
<organism evidence="11 12">
    <name type="scientific">Williamsoniiplasma lucivorax</name>
    <dbReference type="NCBI Taxonomy" id="209274"/>
    <lineage>
        <taxon>Bacteria</taxon>
        <taxon>Bacillati</taxon>
        <taxon>Mycoplasmatota</taxon>
        <taxon>Mollicutes</taxon>
        <taxon>Entomoplasmatales</taxon>
        <taxon>Williamsoniiplasma</taxon>
    </lineage>
</organism>
<dbReference type="PRINTS" id="PR00120">
    <property type="entry name" value="HATPASE"/>
</dbReference>
<dbReference type="Gene3D" id="3.40.50.1000">
    <property type="entry name" value="HAD superfamily/HAD-like"/>
    <property type="match status" value="1"/>
</dbReference>
<dbReference type="Gene3D" id="1.20.1110.10">
    <property type="entry name" value="Calcium-transporting ATPase, transmembrane domain"/>
    <property type="match status" value="1"/>
</dbReference>
<keyword evidence="2 8" id="KW-0812">Transmembrane</keyword>
<dbReference type="InterPro" id="IPR023299">
    <property type="entry name" value="ATPase_P-typ_cyto_dom_N"/>
</dbReference>
<feature type="transmembrane region" description="Helical" evidence="8">
    <location>
        <begin position="747"/>
        <end position="772"/>
    </location>
</feature>
<evidence type="ECO:0000313" key="11">
    <source>
        <dbReference type="EMBL" id="PPE05997.1"/>
    </source>
</evidence>
<dbReference type="SFLD" id="SFLDG00002">
    <property type="entry name" value="C1.7:_P-type_atpase_like"/>
    <property type="match status" value="1"/>
</dbReference>
<sequence>MKKKTSELKYTEEQKVLQLANNNIQDFAKKLDIPIGVEAHTRAQRQESQGKNELIHKKFNHLKKLFGVLIEPFNLLLFAIGVAECLIYLLKTHELIDLISAFVIFFMIVLAGGVDYTQEYKAYKSNKELHHMIENTFMVYDGKFNFNSFDIKDVKTKLKTLDQSELIVGDVIFLQAGDVIPADIRIIYNQNLLIDEASLTGESEAVSKFKDNQKGKTMIQMQNIGFSQTTVVQGSLLGVVINVGIANYAASISKMAEEQETTSEYEKGLAKVTKVLIISILAMIPIIFITSGLRLGGQENNWIQALIFALTIAVSLIPEALPAIISSNLQLGSKQLAKEKVVIKDLGVVQNLGSVNVLAMDKTGTLTNDQVTLNSWVNYQGQQSDHLAQLIYLNAINQQNLSNKIEQGIFKVLNETCLYQEKYTLLADQPFDHETRIASVLVKFKKEVVQITKGSVEEMLTHISFIKVNDEVVPITKEHRAKIADQVKTYSKQGFRTLVIASNNKTKTIIKNKLVYEGMLLFEETIKPHVKEAIKLVYDYNIDLKILTGDAQEIALNIAKTLEMKHPTSLTGEEIFKLKDQQMSEVLKTANVLVKLSPIEKARIIDLLQSKDNDVVAYLGDGVNDMVSLKKADVGIAVNNGTSLAKAAASVILLEKDLAVLEKSFIKGREIFTNAIKYINITIAANFGLMMTLLISSFWFTEFLAMQPVQLLLQNLLYDFANLIFVFDKVDKFSITHPKKWSTNRIIVFAFWNGLVATLISLINFFIVGYGMGLFNQIDQGMEGAIQRFQTTFFLESMITHMILILVYRTEKISLLQSRPSWQLVCGMVFFIGLAFLITYVQPIASIVKFQPPNKYWLLVMLGLILLTWLLGEFSKFGYQKVFKQWY</sequence>
<dbReference type="NCBIfam" id="TIGR01494">
    <property type="entry name" value="ATPase_P-type"/>
    <property type="match status" value="2"/>
</dbReference>
<dbReference type="InterPro" id="IPR044492">
    <property type="entry name" value="P_typ_ATPase_HD_dom"/>
</dbReference>
<dbReference type="Gene3D" id="3.40.1110.10">
    <property type="entry name" value="Calcium-transporting ATPase, cytoplasmic domain N"/>
    <property type="match status" value="1"/>
</dbReference>
<dbReference type="InterPro" id="IPR008250">
    <property type="entry name" value="ATPase_P-typ_transduc_dom_A_sf"/>
</dbReference>
<dbReference type="PANTHER" id="PTHR42861">
    <property type="entry name" value="CALCIUM-TRANSPORTING ATPASE"/>
    <property type="match status" value="1"/>
</dbReference>
<evidence type="ECO:0000256" key="8">
    <source>
        <dbReference type="SAM" id="Phobius"/>
    </source>
</evidence>
<keyword evidence="7 8" id="KW-0472">Membrane</keyword>
<dbReference type="SUPFAM" id="SSF81660">
    <property type="entry name" value="Metal cation-transporting ATPase, ATP-binding domain N"/>
    <property type="match status" value="1"/>
</dbReference>
<comment type="subcellular location">
    <subcellularLocation>
        <location evidence="1">Membrane</location>
        <topology evidence="1">Multi-pass membrane protein</topology>
    </subcellularLocation>
</comment>